<proteinExistence type="predicted"/>
<protein>
    <recommendedName>
        <fullName evidence="5">SAND domain-containing protein</fullName>
    </recommendedName>
</protein>
<evidence type="ECO:0000256" key="3">
    <source>
        <dbReference type="ARBA" id="ARBA00023242"/>
    </source>
</evidence>
<feature type="region of interest" description="Disordered" evidence="4">
    <location>
        <begin position="265"/>
        <end position="293"/>
    </location>
</feature>
<dbReference type="GO" id="GO:0046872">
    <property type="term" value="F:metal ion binding"/>
    <property type="evidence" value="ECO:0007669"/>
    <property type="project" value="UniProtKB-KW"/>
</dbReference>
<dbReference type="Gene3D" id="3.10.390.10">
    <property type="entry name" value="SAND domain-like"/>
    <property type="match status" value="1"/>
</dbReference>
<evidence type="ECO:0000313" key="7">
    <source>
        <dbReference type="Proteomes" id="UP000835052"/>
    </source>
</evidence>
<evidence type="ECO:0000313" key="6">
    <source>
        <dbReference type="EMBL" id="CAD6184429.1"/>
    </source>
</evidence>
<keyword evidence="3" id="KW-0539">Nucleus</keyword>
<dbReference type="Proteomes" id="UP000835052">
    <property type="component" value="Unassembled WGS sequence"/>
</dbReference>
<dbReference type="AlphaFoldDB" id="A0A8S1GMT4"/>
<name>A0A8S1GMT4_9PELO</name>
<dbReference type="PROSITE" id="PS00018">
    <property type="entry name" value="EF_HAND_1"/>
    <property type="match status" value="1"/>
</dbReference>
<feature type="region of interest" description="Disordered" evidence="4">
    <location>
        <begin position="35"/>
        <end position="96"/>
    </location>
</feature>
<accession>A0A8S1GMT4</accession>
<dbReference type="EMBL" id="CAJGYM010000001">
    <property type="protein sequence ID" value="CAD6184429.1"/>
    <property type="molecule type" value="Genomic_DNA"/>
</dbReference>
<feature type="domain" description="SAND" evidence="5">
    <location>
        <begin position="121"/>
        <end position="204"/>
    </location>
</feature>
<dbReference type="PANTHER" id="PTHR10417">
    <property type="entry name" value="GLUCOCORTICOID MODULATORY ELEMENT-BINDING PROTEIN"/>
    <property type="match status" value="1"/>
</dbReference>
<sequence>MRRNTCQSHFSAQESRAKHSLAVCERLQMDFDDEDFGVSSRRRNRRESGSPSRCYFGVADDDEDEEEDEVCESPNIEVSSDYEGDEDLRDPDDDKEIDEKDFERSARRQHHVLVENEVGLDRHTSVRLPASLPVSCGTIVGFLKTRDFLCPGINSRCILINNEQISPKEFTMLAMKDRQKDWKSAIRINGKSSLRAHMEANTIDFFDHEAQCNGRCFSRNYLTYTREETMTRRMRKIEKRDYLIRELVSCNNGERPLVPVGLAKRGRPRTRIRSSPVPIFEPRPGSPNQISSPNKVLGSMQRYPASFWAEMNRVGALNEVCDQVILSALQLKNIVCSPNDESGQKHADFGEASKKLSKASLTLEKTDTFVRFVQGIERDYFLWKQQKEAEQRPEDRLPSDEPL</sequence>
<reference evidence="6" key="1">
    <citation type="submission" date="2020-10" db="EMBL/GenBank/DDBJ databases">
        <authorList>
            <person name="Kikuchi T."/>
        </authorList>
    </citation>
    <scope>NUCLEOTIDE SEQUENCE</scope>
    <source>
        <strain evidence="6">NKZ352</strain>
    </source>
</reference>
<dbReference type="OrthoDB" id="5792412at2759"/>
<keyword evidence="7" id="KW-1185">Reference proteome</keyword>
<feature type="compositionally biased region" description="Acidic residues" evidence="4">
    <location>
        <begin position="80"/>
        <end position="96"/>
    </location>
</feature>
<dbReference type="InterPro" id="IPR018247">
    <property type="entry name" value="EF_Hand_1_Ca_BS"/>
</dbReference>
<evidence type="ECO:0000256" key="2">
    <source>
        <dbReference type="ARBA" id="ARBA00023163"/>
    </source>
</evidence>
<dbReference type="PANTHER" id="PTHR10417:SF4">
    <property type="entry name" value="SAND DOMAIN-CONTAINING PROTEIN-RELATED"/>
    <property type="match status" value="1"/>
</dbReference>
<evidence type="ECO:0000259" key="5">
    <source>
        <dbReference type="PROSITE" id="PS50864"/>
    </source>
</evidence>
<dbReference type="GO" id="GO:0003677">
    <property type="term" value="F:DNA binding"/>
    <property type="evidence" value="ECO:0007669"/>
    <property type="project" value="UniProtKB-KW"/>
</dbReference>
<dbReference type="InterPro" id="IPR000770">
    <property type="entry name" value="SAND_dom"/>
</dbReference>
<dbReference type="Pfam" id="PF01342">
    <property type="entry name" value="SAND"/>
    <property type="match status" value="1"/>
</dbReference>
<evidence type="ECO:0000256" key="1">
    <source>
        <dbReference type="ARBA" id="ARBA00023015"/>
    </source>
</evidence>
<dbReference type="SUPFAM" id="SSF63763">
    <property type="entry name" value="SAND domain-like"/>
    <property type="match status" value="1"/>
</dbReference>
<dbReference type="InterPro" id="IPR010919">
    <property type="entry name" value="SAND-like_dom_sf"/>
</dbReference>
<gene>
    <name evidence="6" type="ORF">CAUJ_LOCUS348</name>
</gene>
<keyword evidence="2" id="KW-0804">Transcription</keyword>
<dbReference type="PROSITE" id="PS50864">
    <property type="entry name" value="SAND"/>
    <property type="match status" value="1"/>
</dbReference>
<comment type="caution">
    <text evidence="6">The sequence shown here is derived from an EMBL/GenBank/DDBJ whole genome shotgun (WGS) entry which is preliminary data.</text>
</comment>
<dbReference type="SMART" id="SM00258">
    <property type="entry name" value="SAND"/>
    <property type="match status" value="1"/>
</dbReference>
<keyword evidence="1" id="KW-0805">Transcription regulation</keyword>
<evidence type="ECO:0000256" key="4">
    <source>
        <dbReference type="SAM" id="MobiDB-lite"/>
    </source>
</evidence>
<feature type="compositionally biased region" description="Acidic residues" evidence="4">
    <location>
        <begin position="59"/>
        <end position="71"/>
    </location>
</feature>
<organism evidence="6 7">
    <name type="scientific">Caenorhabditis auriculariae</name>
    <dbReference type="NCBI Taxonomy" id="2777116"/>
    <lineage>
        <taxon>Eukaryota</taxon>
        <taxon>Metazoa</taxon>
        <taxon>Ecdysozoa</taxon>
        <taxon>Nematoda</taxon>
        <taxon>Chromadorea</taxon>
        <taxon>Rhabditida</taxon>
        <taxon>Rhabditina</taxon>
        <taxon>Rhabditomorpha</taxon>
        <taxon>Rhabditoidea</taxon>
        <taxon>Rhabditidae</taxon>
        <taxon>Peloderinae</taxon>
        <taxon>Caenorhabditis</taxon>
    </lineage>
</organism>